<evidence type="ECO:0000256" key="1">
    <source>
        <dbReference type="SAM" id="SignalP"/>
    </source>
</evidence>
<keyword evidence="1" id="KW-0732">Signal</keyword>
<reference evidence="2" key="1">
    <citation type="journal article" date="2020" name="Stud. Mycol.">
        <title>101 Dothideomycetes genomes: a test case for predicting lifestyles and emergence of pathogens.</title>
        <authorList>
            <person name="Haridas S."/>
            <person name="Albert R."/>
            <person name="Binder M."/>
            <person name="Bloem J."/>
            <person name="Labutti K."/>
            <person name="Salamov A."/>
            <person name="Andreopoulos B."/>
            <person name="Baker S."/>
            <person name="Barry K."/>
            <person name="Bills G."/>
            <person name="Bluhm B."/>
            <person name="Cannon C."/>
            <person name="Castanera R."/>
            <person name="Culley D."/>
            <person name="Daum C."/>
            <person name="Ezra D."/>
            <person name="Gonzalez J."/>
            <person name="Henrissat B."/>
            <person name="Kuo A."/>
            <person name="Liang C."/>
            <person name="Lipzen A."/>
            <person name="Lutzoni F."/>
            <person name="Magnuson J."/>
            <person name="Mondo S."/>
            <person name="Nolan M."/>
            <person name="Ohm R."/>
            <person name="Pangilinan J."/>
            <person name="Park H.-J."/>
            <person name="Ramirez L."/>
            <person name="Alfaro M."/>
            <person name="Sun H."/>
            <person name="Tritt A."/>
            <person name="Yoshinaga Y."/>
            <person name="Zwiers L.-H."/>
            <person name="Turgeon B."/>
            <person name="Goodwin S."/>
            <person name="Spatafora J."/>
            <person name="Crous P."/>
            <person name="Grigoriev I."/>
        </authorList>
    </citation>
    <scope>NUCLEOTIDE SEQUENCE</scope>
    <source>
        <strain evidence="2">CBS 113818</strain>
    </source>
</reference>
<dbReference type="AlphaFoldDB" id="A0A6A7A6T9"/>
<protein>
    <submittedName>
        <fullName evidence="2">Uncharacterized protein</fullName>
    </submittedName>
</protein>
<feature type="chain" id="PRO_5025503192" evidence="1">
    <location>
        <begin position="21"/>
        <end position="76"/>
    </location>
</feature>
<evidence type="ECO:0000313" key="2">
    <source>
        <dbReference type="EMBL" id="KAF2828315.1"/>
    </source>
</evidence>
<proteinExistence type="predicted"/>
<organism evidence="2 3">
    <name type="scientific">Ophiobolus disseminans</name>
    <dbReference type="NCBI Taxonomy" id="1469910"/>
    <lineage>
        <taxon>Eukaryota</taxon>
        <taxon>Fungi</taxon>
        <taxon>Dikarya</taxon>
        <taxon>Ascomycota</taxon>
        <taxon>Pezizomycotina</taxon>
        <taxon>Dothideomycetes</taxon>
        <taxon>Pleosporomycetidae</taxon>
        <taxon>Pleosporales</taxon>
        <taxon>Pleosporineae</taxon>
        <taxon>Phaeosphaeriaceae</taxon>
        <taxon>Ophiobolus</taxon>
    </lineage>
</organism>
<dbReference type="Proteomes" id="UP000799424">
    <property type="component" value="Unassembled WGS sequence"/>
</dbReference>
<keyword evidence="3" id="KW-1185">Reference proteome</keyword>
<sequence>MKITNFVLAIMALFTITVLANKGDKCDGACNREGSMICGTKKRTDMWVCRNHCWVWQGCDNSERCEPKPEAHCVHR</sequence>
<accession>A0A6A7A6T9</accession>
<dbReference type="EMBL" id="MU006222">
    <property type="protein sequence ID" value="KAF2828315.1"/>
    <property type="molecule type" value="Genomic_DNA"/>
</dbReference>
<gene>
    <name evidence="2" type="ORF">CC86DRAFT_404245</name>
</gene>
<feature type="signal peptide" evidence="1">
    <location>
        <begin position="1"/>
        <end position="20"/>
    </location>
</feature>
<evidence type="ECO:0000313" key="3">
    <source>
        <dbReference type="Proteomes" id="UP000799424"/>
    </source>
</evidence>
<name>A0A6A7A6T9_9PLEO</name>